<dbReference type="Proteomes" id="UP000245626">
    <property type="component" value="Unassembled WGS sequence"/>
</dbReference>
<gene>
    <name evidence="1" type="ORF">IE53DRAFT_331038</name>
</gene>
<name>A0ACD0NW26_9BASI</name>
<sequence length="654" mass="71797">MLEPAGSPPAYSSQLVNKFVDLVKQNDQLIDRYFPTLQQRVPVSPTSLLVGSILTFFISHLFNRFITALVESPLPIKLSVPEQALKGWKGKILENPGITSESSPGTIVCYDPATAYHIADIKADDEVSIKLKISKAKQAQLRWSKTSFGQRRKVLNTFQKWVVDDMEMIARVAARDTGKTAIDAAFGELLTTCSKLAWVTSNGEKVLRPETRPNNLLNAHKICEVWHEPLGVVVACVSWNYSAHNTMGPIISSIFAGNAIIVKASELVAWSAKYFIEGVRECLRVCGHDPELVQLVTCFPEAAESLTKSDQIAHITFIGSEEVGRKVAMAATKELTPVTLELGGKDPAIILESADLKFFNSTFMRSCFQGAGQNCIGIERFIVSSKIVDKFLSLIVPRVKSIRCGSFMDDVDFGHAPSLVKSQDAKKGGAKAVQGDQVDCGAMITDARFGRLEQLIQDAVKQGAELVVGGKRLKHEKWANGHYFQPTLITGVTSEMKIAQEELFAPIFLVMSFETVEQAVEIANSTRYGLGSSVFGNNKEECQKVAERLKCGMVNINDFGVSYLNQGLPFGGFKKSGYGRFAGPEGLLSMTNPKSVTRNRFDPLIRTGIPPPLDYPLHQPSKSWNFVKGLILFAYGLNLKSRLKGILDLILAGI</sequence>
<evidence type="ECO:0000313" key="1">
    <source>
        <dbReference type="EMBL" id="PWN50014.1"/>
    </source>
</evidence>
<protein>
    <submittedName>
        <fullName evidence="1">Aldedh-domain-containing protein</fullName>
    </submittedName>
</protein>
<organism evidence="1 2">
    <name type="scientific">Violaceomyces palustris</name>
    <dbReference type="NCBI Taxonomy" id="1673888"/>
    <lineage>
        <taxon>Eukaryota</taxon>
        <taxon>Fungi</taxon>
        <taxon>Dikarya</taxon>
        <taxon>Basidiomycota</taxon>
        <taxon>Ustilaginomycotina</taxon>
        <taxon>Ustilaginomycetes</taxon>
        <taxon>Violaceomycetales</taxon>
        <taxon>Violaceomycetaceae</taxon>
        <taxon>Violaceomyces</taxon>
    </lineage>
</organism>
<reference evidence="1 2" key="1">
    <citation type="journal article" date="2018" name="Mol. Biol. Evol.">
        <title>Broad Genomic Sampling Reveals a Smut Pathogenic Ancestry of the Fungal Clade Ustilaginomycotina.</title>
        <authorList>
            <person name="Kijpornyongpan T."/>
            <person name="Mondo S.J."/>
            <person name="Barry K."/>
            <person name="Sandor L."/>
            <person name="Lee J."/>
            <person name="Lipzen A."/>
            <person name="Pangilinan J."/>
            <person name="LaButti K."/>
            <person name="Hainaut M."/>
            <person name="Henrissat B."/>
            <person name="Grigoriev I.V."/>
            <person name="Spatafora J.W."/>
            <person name="Aime M.C."/>
        </authorList>
    </citation>
    <scope>NUCLEOTIDE SEQUENCE [LARGE SCALE GENOMIC DNA]</scope>
    <source>
        <strain evidence="1 2">SA 807</strain>
    </source>
</reference>
<evidence type="ECO:0000313" key="2">
    <source>
        <dbReference type="Proteomes" id="UP000245626"/>
    </source>
</evidence>
<proteinExistence type="predicted"/>
<accession>A0ACD0NW26</accession>
<keyword evidence="2" id="KW-1185">Reference proteome</keyword>
<dbReference type="EMBL" id="KZ819979">
    <property type="protein sequence ID" value="PWN50014.1"/>
    <property type="molecule type" value="Genomic_DNA"/>
</dbReference>